<dbReference type="InterPro" id="IPR013187">
    <property type="entry name" value="F-box-assoc_dom_typ3"/>
</dbReference>
<dbReference type="CDD" id="cd22157">
    <property type="entry name" value="F-box_AtFBW1-like"/>
    <property type="match status" value="1"/>
</dbReference>
<sequence length="423" mass="48032">METPSVENPIGASVAQRRRPSPVLPPDLIAEILTWLPVVSLLRFRCVSKWFKTLISSPDFVKAHLRSMKALSTVKPNRVDRAFRRSLNFVQRLIQPERRFSGSGGYIHRQNKPSPPVVDWGSHSWSLESLFNGPRIEVSHRVNVCEGVDNGGDWVAGSCDGLLCSVLGLYHGVVVWNPSTRVMRELPDFDYEISESQMRRCDKVFGFGYDRQLDDYKVVVVISYPSEDPNRAEEFETQVQVFALRTTSWRRIGDFKYGVPSDAEVKFVAGCLYYKVPSFVGEGKEWRDTLVSLDLATEKYNKVKLPAFDDAGTHWELASFVDRLCVACFDDDNSCEVWVMKEPGVTDAWTKLFRVDQVVVDAGLHAPLYISDNGEVLWDNDEDLFIYNSKDNTIRFPTSRGLSNRDGPPVIYMETLASPNMDH</sequence>
<proteinExistence type="predicted"/>
<dbReference type="NCBIfam" id="TIGR01640">
    <property type="entry name" value="F_box_assoc_1"/>
    <property type="match status" value="1"/>
</dbReference>
<dbReference type="EMBL" id="CAMGYJ010000004">
    <property type="protein sequence ID" value="CAI0397213.1"/>
    <property type="molecule type" value="Genomic_DNA"/>
</dbReference>
<dbReference type="InterPro" id="IPR017451">
    <property type="entry name" value="F-box-assoc_interact_dom"/>
</dbReference>
<evidence type="ECO:0000313" key="3">
    <source>
        <dbReference type="Proteomes" id="UP001154282"/>
    </source>
</evidence>
<dbReference type="PANTHER" id="PTHR31672">
    <property type="entry name" value="BNACNNG10540D PROTEIN"/>
    <property type="match status" value="1"/>
</dbReference>
<feature type="domain" description="F-box" evidence="1">
    <location>
        <begin position="18"/>
        <end position="68"/>
    </location>
</feature>
<dbReference type="AlphaFoldDB" id="A0AAV0IJK8"/>
<keyword evidence="3" id="KW-1185">Reference proteome</keyword>
<dbReference type="Pfam" id="PF08268">
    <property type="entry name" value="FBA_3"/>
    <property type="match status" value="1"/>
</dbReference>
<organism evidence="2 3">
    <name type="scientific">Linum tenue</name>
    <dbReference type="NCBI Taxonomy" id="586396"/>
    <lineage>
        <taxon>Eukaryota</taxon>
        <taxon>Viridiplantae</taxon>
        <taxon>Streptophyta</taxon>
        <taxon>Embryophyta</taxon>
        <taxon>Tracheophyta</taxon>
        <taxon>Spermatophyta</taxon>
        <taxon>Magnoliopsida</taxon>
        <taxon>eudicotyledons</taxon>
        <taxon>Gunneridae</taxon>
        <taxon>Pentapetalae</taxon>
        <taxon>rosids</taxon>
        <taxon>fabids</taxon>
        <taxon>Malpighiales</taxon>
        <taxon>Linaceae</taxon>
        <taxon>Linum</taxon>
    </lineage>
</organism>
<dbReference type="Gene3D" id="1.20.1280.50">
    <property type="match status" value="1"/>
</dbReference>
<protein>
    <recommendedName>
        <fullName evidence="1">F-box domain-containing protein</fullName>
    </recommendedName>
</protein>
<comment type="caution">
    <text evidence="2">The sequence shown here is derived from an EMBL/GenBank/DDBJ whole genome shotgun (WGS) entry which is preliminary data.</text>
</comment>
<evidence type="ECO:0000313" key="2">
    <source>
        <dbReference type="EMBL" id="CAI0397213.1"/>
    </source>
</evidence>
<dbReference type="PROSITE" id="PS50181">
    <property type="entry name" value="FBOX"/>
    <property type="match status" value="1"/>
</dbReference>
<dbReference type="InterPro" id="IPR001810">
    <property type="entry name" value="F-box_dom"/>
</dbReference>
<dbReference type="InterPro" id="IPR036047">
    <property type="entry name" value="F-box-like_dom_sf"/>
</dbReference>
<dbReference type="Pfam" id="PF00646">
    <property type="entry name" value="F-box"/>
    <property type="match status" value="1"/>
</dbReference>
<name>A0AAV0IJK8_9ROSI</name>
<dbReference type="InterPro" id="IPR050796">
    <property type="entry name" value="SCF_F-box_component"/>
</dbReference>
<evidence type="ECO:0000259" key="1">
    <source>
        <dbReference type="PROSITE" id="PS50181"/>
    </source>
</evidence>
<dbReference type="PANTHER" id="PTHR31672:SF13">
    <property type="entry name" value="F-BOX PROTEIN CPR30-LIKE"/>
    <property type="match status" value="1"/>
</dbReference>
<dbReference type="Proteomes" id="UP001154282">
    <property type="component" value="Unassembled WGS sequence"/>
</dbReference>
<dbReference type="SUPFAM" id="SSF81383">
    <property type="entry name" value="F-box domain"/>
    <property type="match status" value="1"/>
</dbReference>
<dbReference type="SMART" id="SM00256">
    <property type="entry name" value="FBOX"/>
    <property type="match status" value="1"/>
</dbReference>
<accession>A0AAV0IJK8</accession>
<gene>
    <name evidence="2" type="ORF">LITE_LOCUS9459</name>
</gene>
<reference evidence="2" key="1">
    <citation type="submission" date="2022-08" db="EMBL/GenBank/DDBJ databases">
        <authorList>
            <person name="Gutierrez-Valencia J."/>
        </authorList>
    </citation>
    <scope>NUCLEOTIDE SEQUENCE</scope>
</reference>